<protein>
    <submittedName>
        <fullName evidence="1">Uncharacterized protein</fullName>
    </submittedName>
</protein>
<organism evidence="1">
    <name type="scientific">Anguilla anguilla</name>
    <name type="common">European freshwater eel</name>
    <name type="synonym">Muraena anguilla</name>
    <dbReference type="NCBI Taxonomy" id="7936"/>
    <lineage>
        <taxon>Eukaryota</taxon>
        <taxon>Metazoa</taxon>
        <taxon>Chordata</taxon>
        <taxon>Craniata</taxon>
        <taxon>Vertebrata</taxon>
        <taxon>Euteleostomi</taxon>
        <taxon>Actinopterygii</taxon>
        <taxon>Neopterygii</taxon>
        <taxon>Teleostei</taxon>
        <taxon>Anguilliformes</taxon>
        <taxon>Anguillidae</taxon>
        <taxon>Anguilla</taxon>
    </lineage>
</organism>
<name>A0A0E9SWD9_ANGAN</name>
<accession>A0A0E9SWD9</accession>
<dbReference type="AlphaFoldDB" id="A0A0E9SWD9"/>
<sequence length="47" mass="5471">MYVTSVSLLVLILHIPNQCLRFLRTQFWIKASTSVLYVRVYIGIKVS</sequence>
<dbReference type="EMBL" id="GBXM01063744">
    <property type="protein sequence ID" value="JAH44833.1"/>
    <property type="molecule type" value="Transcribed_RNA"/>
</dbReference>
<evidence type="ECO:0000313" key="1">
    <source>
        <dbReference type="EMBL" id="JAH44833.1"/>
    </source>
</evidence>
<reference evidence="1" key="2">
    <citation type="journal article" date="2015" name="Fish Shellfish Immunol.">
        <title>Early steps in the European eel (Anguilla anguilla)-Vibrio vulnificus interaction in the gills: Role of the RtxA13 toxin.</title>
        <authorList>
            <person name="Callol A."/>
            <person name="Pajuelo D."/>
            <person name="Ebbesson L."/>
            <person name="Teles M."/>
            <person name="MacKenzie S."/>
            <person name="Amaro C."/>
        </authorList>
    </citation>
    <scope>NUCLEOTIDE SEQUENCE</scope>
</reference>
<proteinExistence type="predicted"/>
<reference evidence="1" key="1">
    <citation type="submission" date="2014-11" db="EMBL/GenBank/DDBJ databases">
        <authorList>
            <person name="Amaro Gonzalez C."/>
        </authorList>
    </citation>
    <scope>NUCLEOTIDE SEQUENCE</scope>
</reference>